<dbReference type="Proteomes" id="UP001194469">
    <property type="component" value="Unassembled WGS sequence"/>
</dbReference>
<evidence type="ECO:0000313" key="2">
    <source>
        <dbReference type="EMBL" id="MBG3876747.1"/>
    </source>
</evidence>
<evidence type="ECO:0000256" key="1">
    <source>
        <dbReference type="SAM" id="Phobius"/>
    </source>
</evidence>
<reference evidence="2 3" key="1">
    <citation type="submission" date="2019-08" db="EMBL/GenBank/DDBJ databases">
        <authorList>
            <person name="Luo N."/>
        </authorList>
    </citation>
    <scope>NUCLEOTIDE SEQUENCE [LARGE SCALE GENOMIC DNA]</scope>
    <source>
        <strain evidence="2 3">NCIMB 9442</strain>
    </source>
</reference>
<keyword evidence="3" id="KW-1185">Reference proteome</keyword>
<dbReference type="RefSeq" id="WP_196608842.1">
    <property type="nucleotide sequence ID" value="NZ_VRYY01000157.1"/>
</dbReference>
<evidence type="ECO:0000313" key="3">
    <source>
        <dbReference type="Proteomes" id="UP001194469"/>
    </source>
</evidence>
<keyword evidence="1" id="KW-1133">Transmembrane helix</keyword>
<feature type="transmembrane region" description="Helical" evidence="1">
    <location>
        <begin position="805"/>
        <end position="822"/>
    </location>
</feature>
<dbReference type="EMBL" id="VRYY01000157">
    <property type="protein sequence ID" value="MBG3876747.1"/>
    <property type="molecule type" value="Genomic_DNA"/>
</dbReference>
<organism evidence="2 3">
    <name type="scientific">Nitratidesulfovibrio oxamicus</name>
    <dbReference type="NCBI Taxonomy" id="32016"/>
    <lineage>
        <taxon>Bacteria</taxon>
        <taxon>Pseudomonadati</taxon>
        <taxon>Thermodesulfobacteriota</taxon>
        <taxon>Desulfovibrionia</taxon>
        <taxon>Desulfovibrionales</taxon>
        <taxon>Desulfovibrionaceae</taxon>
        <taxon>Nitratidesulfovibrio</taxon>
    </lineage>
</organism>
<accession>A0ABS0J3M1</accession>
<keyword evidence="1" id="KW-0472">Membrane</keyword>
<comment type="caution">
    <text evidence="2">The sequence shown here is derived from an EMBL/GenBank/DDBJ whole genome shotgun (WGS) entry which is preliminary data.</text>
</comment>
<sequence>MAFRTLFFDQQDHELLLMVNKVLEKARAPSPFVRKLFDASLHPHGIKELSVSRELRVAYAVINLLDSLEAGLAEDRLLALQTLRDEVLYSAQTGLRRNTARVLIQIMKDLVRAHGDTCRQLKLAHDFRRAASGKPRIVRALLAQYHLLEMPEEWNQLAFDNHVHDANTKGRKNPTHLIMDAWIKGIRHLTVIYYNFVESSAARELMQAADIMGVSVRIGVEFRVPARNKYAELIWVPRGFSDSQGFLSFLEETPTQHLMQEGRKASQYLAEYVLQVLRRYNERHRRTINEEFGLTLEPLHRDEFLSFVGTGQPSLLHLAEFIHKRLVPALQGRVEELRDEWAIATQPEREAIEALVQRLDGLDAETVHDLWLAPARNPDIPSAFVPHEGSDVPDILRTPPRALLDWLTSLHSGYRITLNLSELTVADVLELVWDCEGLITHLELFNLKDWAEGDEAHVANIRAINELQLAINSGSAPRLKRLIRALIRDHAESGAQDAPERCEKFRRILRSIPRLQAFYKSVQLKSRIGSDSTSRSHRVHGMGLVFRETLPPRAQKQIDDPRDTMRQIIPVHTEVYLRESMLERRTPVLPSPALVNLVRRLPGCSRFGFRRVREWVVRTDTSRVTPRGNIATLGGFARSGGNGLSLHARCGAACERWMGMRYLNTGVSNALKVLAGFIPAMLAFQHTQHWWVLAWFGAVIWFLITGVRNVIQAVTGGGGVSRSPLLRWNDYVSWSRLSDSLMFTGISVLLLELVMRKLVLEQTLGFTVANHQLLVYSLIAAANGAYIASHNIYRGLPKEAVLGNIFRSVLAIPVAMFYNFVLDDLLIFAGVDNPLDLLQQGAAVISKTASDTVAALIEGYADRNNNMRIRRWDYESKLYQLFDAFSRLELLFPEEDVLELLSQPKQFIRAVEAEAEDLERTIIINALDLMYFWMYQPRARSVLSLLVREMSPEERAILARSQMVLTREREVSQLFVDGIVGKNFSKPLAFYLDRNVEYLTAMSQLTGVDTVGNRVASPV</sequence>
<feature type="transmembrane region" description="Helical" evidence="1">
    <location>
        <begin position="731"/>
        <end position="753"/>
    </location>
</feature>
<feature type="transmembrane region" description="Helical" evidence="1">
    <location>
        <begin position="691"/>
        <end position="711"/>
    </location>
</feature>
<keyword evidence="1" id="KW-0812">Transmembrane</keyword>
<feature type="transmembrane region" description="Helical" evidence="1">
    <location>
        <begin position="773"/>
        <end position="793"/>
    </location>
</feature>
<protein>
    <submittedName>
        <fullName evidence="2">Uncharacterized protein</fullName>
    </submittedName>
</protein>
<name>A0ABS0J3M1_9BACT</name>
<proteinExistence type="predicted"/>
<gene>
    <name evidence="2" type="ORF">FVW20_06820</name>
</gene>